<proteinExistence type="predicted"/>
<comment type="caution">
    <text evidence="1">The sequence shown here is derived from an EMBL/GenBank/DDBJ whole genome shotgun (WGS) entry which is preliminary data.</text>
</comment>
<evidence type="ECO:0000313" key="1">
    <source>
        <dbReference type="EMBL" id="EFQ07517.1"/>
    </source>
</evidence>
<dbReference type="AlphaFoldDB" id="E2ZGS4"/>
<reference evidence="1 2" key="1">
    <citation type="submission" date="2010-08" db="EMBL/GenBank/DDBJ databases">
        <authorList>
            <person name="Weinstock G."/>
            <person name="Sodergren E."/>
            <person name="Clifton S."/>
            <person name="Fulton L."/>
            <person name="Fulton B."/>
            <person name="Courtney L."/>
            <person name="Fronick C."/>
            <person name="Harrison M."/>
            <person name="Strong C."/>
            <person name="Farmer C."/>
            <person name="Delahaunty K."/>
            <person name="Markovic C."/>
            <person name="Hall O."/>
            <person name="Minx P."/>
            <person name="Tomlinson C."/>
            <person name="Mitreva M."/>
            <person name="Hou S."/>
            <person name="Chen J."/>
            <person name="Wollam A."/>
            <person name="Pepin K.H."/>
            <person name="Johnson M."/>
            <person name="Bhonagiri V."/>
            <person name="Zhang X."/>
            <person name="Suruliraj S."/>
            <person name="Warren W."/>
            <person name="Chinwalla A."/>
            <person name="Mardis E.R."/>
            <person name="Wilson R.K."/>
        </authorList>
    </citation>
    <scope>NUCLEOTIDE SEQUENCE [LARGE SCALE GENOMIC DNA]</scope>
    <source>
        <strain evidence="1 2">KLE1255</strain>
    </source>
</reference>
<protein>
    <submittedName>
        <fullName evidence="1">Uncharacterized protein</fullName>
    </submittedName>
</protein>
<dbReference type="HOGENOM" id="CLU_2934659_0_0_9"/>
<dbReference type="STRING" id="748224.HMPREF9436_00860"/>
<sequence>MSTSFCKFHSYHLYIAAGSGFRAARVGFGLKALHCPQTVRQTNRMLQVIQKSLRHVHTLL</sequence>
<accession>E2ZGS4</accession>
<gene>
    <name evidence="1" type="ORF">HMPREF9436_00860</name>
</gene>
<name>E2ZGS4_9FIRM</name>
<dbReference type="EMBL" id="AECU01000083">
    <property type="protein sequence ID" value="EFQ07517.1"/>
    <property type="molecule type" value="Genomic_DNA"/>
</dbReference>
<organism evidence="1 2">
    <name type="scientific">Faecalibacterium cf. prausnitzii KLE1255</name>
    <dbReference type="NCBI Taxonomy" id="748224"/>
    <lineage>
        <taxon>Bacteria</taxon>
        <taxon>Bacillati</taxon>
        <taxon>Bacillota</taxon>
        <taxon>Clostridia</taxon>
        <taxon>Eubacteriales</taxon>
        <taxon>Oscillospiraceae</taxon>
        <taxon>Faecalibacterium</taxon>
    </lineage>
</organism>
<dbReference type="BioCyc" id="FCF748224-HMP:GTSS-681-MONOMER"/>
<dbReference type="Proteomes" id="UP000006028">
    <property type="component" value="Unassembled WGS sequence"/>
</dbReference>
<evidence type="ECO:0000313" key="2">
    <source>
        <dbReference type="Proteomes" id="UP000006028"/>
    </source>
</evidence>